<accession>A0ABZ2BWV8</accession>
<evidence type="ECO:0000256" key="7">
    <source>
        <dbReference type="SAM" id="Phobius"/>
    </source>
</evidence>
<dbReference type="InterPro" id="IPR003370">
    <property type="entry name" value="Chromate_transpt"/>
</dbReference>
<dbReference type="RefSeq" id="WP_187430086.1">
    <property type="nucleotide sequence ID" value="NZ_CP143423.1"/>
</dbReference>
<feature type="transmembrane region" description="Helical" evidence="7">
    <location>
        <begin position="397"/>
        <end position="414"/>
    </location>
</feature>
<keyword evidence="3" id="KW-1003">Cell membrane</keyword>
<evidence type="ECO:0000256" key="2">
    <source>
        <dbReference type="ARBA" id="ARBA00005262"/>
    </source>
</evidence>
<organism evidence="8 9">
    <name type="scientific">Roseobacter fucihabitans</name>
    <dbReference type="NCBI Taxonomy" id="1537242"/>
    <lineage>
        <taxon>Bacteria</taxon>
        <taxon>Pseudomonadati</taxon>
        <taxon>Pseudomonadota</taxon>
        <taxon>Alphaproteobacteria</taxon>
        <taxon>Rhodobacterales</taxon>
        <taxon>Roseobacteraceae</taxon>
        <taxon>Roseobacter</taxon>
    </lineage>
</organism>
<feature type="transmembrane region" description="Helical" evidence="7">
    <location>
        <begin position="372"/>
        <end position="392"/>
    </location>
</feature>
<feature type="transmembrane region" description="Helical" evidence="7">
    <location>
        <begin position="329"/>
        <end position="352"/>
    </location>
</feature>
<feature type="transmembrane region" description="Helical" evidence="7">
    <location>
        <begin position="12"/>
        <end position="32"/>
    </location>
</feature>
<dbReference type="InterPro" id="IPR014047">
    <property type="entry name" value="Chr_Tranpt_l_chain"/>
</dbReference>
<dbReference type="PANTHER" id="PTHR33567">
    <property type="entry name" value="CHROMATE ION TRANSPORTER (EUROFUNG)"/>
    <property type="match status" value="1"/>
</dbReference>
<evidence type="ECO:0000256" key="6">
    <source>
        <dbReference type="ARBA" id="ARBA00023136"/>
    </source>
</evidence>
<comment type="subcellular location">
    <subcellularLocation>
        <location evidence="1">Cell membrane</location>
        <topology evidence="1">Multi-pass membrane protein</topology>
    </subcellularLocation>
</comment>
<keyword evidence="6 7" id="KW-0472">Membrane</keyword>
<protein>
    <submittedName>
        <fullName evidence="8">Chromate transport protein</fullName>
    </submittedName>
</protein>
<keyword evidence="9" id="KW-1185">Reference proteome</keyword>
<proteinExistence type="inferred from homology"/>
<gene>
    <name evidence="8" type="primary">srpC</name>
    <name evidence="8" type="ORF">ROLI_023740</name>
</gene>
<evidence type="ECO:0000313" key="8">
    <source>
        <dbReference type="EMBL" id="WVX49284.1"/>
    </source>
</evidence>
<keyword evidence="5 7" id="KW-1133">Transmembrane helix</keyword>
<evidence type="ECO:0000256" key="5">
    <source>
        <dbReference type="ARBA" id="ARBA00022989"/>
    </source>
</evidence>
<dbReference type="EMBL" id="CP143423">
    <property type="protein sequence ID" value="WVX49284.1"/>
    <property type="molecule type" value="Genomic_DNA"/>
</dbReference>
<dbReference type="PIRSF" id="PIRSF004810">
    <property type="entry name" value="ChrA"/>
    <property type="match status" value="1"/>
</dbReference>
<feature type="transmembrane region" description="Helical" evidence="7">
    <location>
        <begin position="293"/>
        <end position="317"/>
    </location>
</feature>
<feature type="transmembrane region" description="Helical" evidence="7">
    <location>
        <begin position="142"/>
        <end position="173"/>
    </location>
</feature>
<reference evidence="9" key="2">
    <citation type="submission" date="2024-01" db="EMBL/GenBank/DDBJ databases">
        <title>Roseobacter fucihabitans sp. nov., isolated from the brown alga Fucus spiralis.</title>
        <authorList>
            <person name="Hahnke S."/>
            <person name="Berger M."/>
            <person name="Schlingloff A."/>
            <person name="Athale I."/>
            <person name="Neumann-Schaal M."/>
            <person name="Adenaya A."/>
            <person name="Poehlein A."/>
            <person name="Daniel R."/>
            <person name="Pertersen J."/>
            <person name="Brinkhoff T."/>
        </authorList>
    </citation>
    <scope>NUCLEOTIDE SEQUENCE [LARGE SCALE GENOMIC DNA]</scope>
    <source>
        <strain evidence="9">B14</strain>
    </source>
</reference>
<evidence type="ECO:0000313" key="9">
    <source>
        <dbReference type="Proteomes" id="UP001318682"/>
    </source>
</evidence>
<name>A0ABZ2BWV8_9RHOB</name>
<keyword evidence="4 7" id="KW-0812">Transmembrane</keyword>
<feature type="transmembrane region" description="Helical" evidence="7">
    <location>
        <begin position="109"/>
        <end position="130"/>
    </location>
</feature>
<dbReference type="PANTHER" id="PTHR33567:SF3">
    <property type="entry name" value="CHROMATE ION TRANSPORTER (EUROFUNG)"/>
    <property type="match status" value="1"/>
</dbReference>
<reference evidence="8 9" key="1">
    <citation type="submission" date="2015-07" db="EMBL/GenBank/DDBJ databases">
        <authorList>
            <person name="Voget S."/>
            <person name="Dogs M."/>
            <person name="Brinkhoff T.H."/>
            <person name="Daniel R."/>
        </authorList>
    </citation>
    <scope>NUCLEOTIDE SEQUENCE [LARGE SCALE GENOMIC DNA]</scope>
    <source>
        <strain evidence="8 9">B14</strain>
    </source>
</reference>
<comment type="similarity">
    <text evidence="2">Belongs to the chromate ion transporter (CHR) (TC 2.A.51) family.</text>
</comment>
<feature type="transmembrane region" description="Helical" evidence="7">
    <location>
        <begin position="193"/>
        <end position="212"/>
    </location>
</feature>
<evidence type="ECO:0000256" key="1">
    <source>
        <dbReference type="ARBA" id="ARBA00004651"/>
    </source>
</evidence>
<dbReference type="Pfam" id="PF02417">
    <property type="entry name" value="Chromate_transp"/>
    <property type="match status" value="2"/>
</dbReference>
<dbReference type="NCBIfam" id="TIGR00937">
    <property type="entry name" value="2A51"/>
    <property type="match status" value="1"/>
</dbReference>
<feature type="transmembrane region" description="Helical" evidence="7">
    <location>
        <begin position="47"/>
        <end position="68"/>
    </location>
</feature>
<feature type="transmembrane region" description="Helical" evidence="7">
    <location>
        <begin position="80"/>
        <end position="103"/>
    </location>
</feature>
<feature type="transmembrane region" description="Helical" evidence="7">
    <location>
        <begin position="224"/>
        <end position="243"/>
    </location>
</feature>
<sequence>MKAPSTREMIRVFGRIGLLSFGGPAAQIALMYRELVETRNWLSEDGFLRALSLCMLLPGPEAMQLATYAGWRLRGTLGGLIAGVLFVGPGALVVLLLAMGYALYGQLPLVQAAFEGVKAAVIIIVLQALLKVARKALNTRDAWGLAGAAFLALFALGLPFPLIIAAAGLYGAFLRQTTAPPDPAPMRANPNTPATLLIWGALWVLPVLALWLTDQTFLTQIALFFSKLAVVTFGGAYAVLAYMTQTVVQDFGWITTQQMIDALGLAETTPGPLILVTEFVALLAGFAEGGIPMALAAGAVALWVTFIPCFLWIFLAGPYLDAISEKPRLASALSAITACVVGVILNLAIWFALHVLFKQITTAPWHAAPVPVLTSLNPEALALTGLAAVLLLGFKRAMVETLIIAALAGLVVSLM</sequence>
<dbReference type="Proteomes" id="UP001318682">
    <property type="component" value="Chromosome"/>
</dbReference>
<evidence type="ECO:0000256" key="4">
    <source>
        <dbReference type="ARBA" id="ARBA00022692"/>
    </source>
</evidence>
<evidence type="ECO:0000256" key="3">
    <source>
        <dbReference type="ARBA" id="ARBA00022475"/>
    </source>
</evidence>